<protein>
    <submittedName>
        <fullName evidence="1">DUF1501 domain-containing protein</fullName>
    </submittedName>
</protein>
<proteinExistence type="predicted"/>
<dbReference type="PANTHER" id="PTHR43737">
    <property type="entry name" value="BLL7424 PROTEIN"/>
    <property type="match status" value="1"/>
</dbReference>
<gene>
    <name evidence="1" type="ORF">F5984_10930</name>
</gene>
<evidence type="ECO:0000313" key="2">
    <source>
        <dbReference type="Proteomes" id="UP000488299"/>
    </source>
</evidence>
<name>A0A7J5U1K1_9BACT</name>
<comment type="caution">
    <text evidence="1">The sequence shown here is derived from an EMBL/GenBank/DDBJ whole genome shotgun (WGS) entry which is preliminary data.</text>
</comment>
<dbReference type="AlphaFoldDB" id="A0A7J5U1K1"/>
<organism evidence="1 2">
    <name type="scientific">Rudanella paleaurantiibacter</name>
    <dbReference type="NCBI Taxonomy" id="2614655"/>
    <lineage>
        <taxon>Bacteria</taxon>
        <taxon>Pseudomonadati</taxon>
        <taxon>Bacteroidota</taxon>
        <taxon>Cytophagia</taxon>
        <taxon>Cytophagales</taxon>
        <taxon>Cytophagaceae</taxon>
        <taxon>Rudanella</taxon>
    </lineage>
</organism>
<dbReference type="EMBL" id="WELI01000003">
    <property type="protein sequence ID" value="KAB7731525.1"/>
    <property type="molecule type" value="Genomic_DNA"/>
</dbReference>
<keyword evidence="2" id="KW-1185">Reference proteome</keyword>
<dbReference type="PANTHER" id="PTHR43737:SF1">
    <property type="entry name" value="DUF1501 DOMAIN-CONTAINING PROTEIN"/>
    <property type="match status" value="1"/>
</dbReference>
<dbReference type="Pfam" id="PF07394">
    <property type="entry name" value="DUF1501"/>
    <property type="match status" value="1"/>
</dbReference>
<reference evidence="1 2" key="1">
    <citation type="submission" date="2019-10" db="EMBL/GenBank/DDBJ databases">
        <title>Rudanella paleaurantiibacter sp. nov., isolated from sludge.</title>
        <authorList>
            <person name="Xu S.Q."/>
        </authorList>
    </citation>
    <scope>NUCLEOTIDE SEQUENCE [LARGE SCALE GENOMIC DNA]</scope>
    <source>
        <strain evidence="1 2">HX-22-17</strain>
    </source>
</reference>
<sequence length="502" mass="53715">MRAASSALLPVMVDGFGVKAMAKSSALVQSLMQTGAAYGDRVLVIIYLNGGNDGLNTVIPLDQLSAYNTLRGYGTTANVAIPQNKVLTLSGNDKTGLHPSLTGLRNLYNDGKLTVVHSVSYPNPDQSHYRSTDIWMTAVDAEQTSETGWAGRYLNTQFPGYPVGYPNPQMEDPLAIQIGYLTSTALLGPTQSMGIAINDPDSFYQLVGAATSTSPADLPCCDAGDLIAYIRKQQALSVGYAGEIKRAADAGRNLATYPASTEKNYLADQLKIVARLIHGGLKTKIYFVSLGGFDTHSTQVDSADPTLGEHASLLGKLSAGIAAFQQDLALQGTEDRVVGMTFSEFGRRANSNNSRGTDHGVAAPMFVFGKAVKHPTIGTNPDLNDLIPSFGGNKDIKMQIDFRRVYGDLLTDWFGAAPATTGQVLFRNFPTVSLFSDVVETVASGDWTNRSVWTVGRQPMPGEFVRVNAGHTVTIGQNVSVRNVKLDGKIQFTGPYKLSITG</sequence>
<accession>A0A7J5U1K1</accession>
<evidence type="ECO:0000313" key="1">
    <source>
        <dbReference type="EMBL" id="KAB7731525.1"/>
    </source>
</evidence>
<dbReference type="Proteomes" id="UP000488299">
    <property type="component" value="Unassembled WGS sequence"/>
</dbReference>
<dbReference type="InterPro" id="IPR010869">
    <property type="entry name" value="DUF1501"/>
</dbReference>